<evidence type="ECO:0000313" key="2">
    <source>
        <dbReference type="Proteomes" id="UP001597286"/>
    </source>
</evidence>
<comment type="caution">
    <text evidence="1">The sequence shown here is derived from an EMBL/GenBank/DDBJ whole genome shotgun (WGS) entry which is preliminary data.</text>
</comment>
<organism evidence="1 2">
    <name type="scientific">Rhodococcus gannanensis</name>
    <dbReference type="NCBI Taxonomy" id="1960308"/>
    <lineage>
        <taxon>Bacteria</taxon>
        <taxon>Bacillati</taxon>
        <taxon>Actinomycetota</taxon>
        <taxon>Actinomycetes</taxon>
        <taxon>Mycobacteriales</taxon>
        <taxon>Nocardiaceae</taxon>
        <taxon>Rhodococcus</taxon>
    </lineage>
</organism>
<name>A0ABW4P5S6_9NOCA</name>
<accession>A0ABW4P5S6</accession>
<dbReference type="Proteomes" id="UP001597286">
    <property type="component" value="Unassembled WGS sequence"/>
</dbReference>
<proteinExistence type="predicted"/>
<evidence type="ECO:0000313" key="1">
    <source>
        <dbReference type="EMBL" id="MFD1812395.1"/>
    </source>
</evidence>
<reference evidence="2" key="1">
    <citation type="journal article" date="2019" name="Int. J. Syst. Evol. Microbiol.">
        <title>The Global Catalogue of Microorganisms (GCM) 10K type strain sequencing project: providing services to taxonomists for standard genome sequencing and annotation.</title>
        <authorList>
            <consortium name="The Broad Institute Genomics Platform"/>
            <consortium name="The Broad Institute Genome Sequencing Center for Infectious Disease"/>
            <person name="Wu L."/>
            <person name="Ma J."/>
        </authorList>
    </citation>
    <scope>NUCLEOTIDE SEQUENCE [LARGE SCALE GENOMIC DNA]</scope>
    <source>
        <strain evidence="2">DT72</strain>
    </source>
</reference>
<dbReference type="EMBL" id="JBHUFB010000009">
    <property type="protein sequence ID" value="MFD1812395.1"/>
    <property type="molecule type" value="Genomic_DNA"/>
</dbReference>
<sequence>MKSMYAWCGVNYFGTVADGIGTSGTATAVRPGNTRAAGLAA</sequence>
<protein>
    <submittedName>
        <fullName evidence="1">Uncharacterized protein</fullName>
    </submittedName>
</protein>
<keyword evidence="2" id="KW-1185">Reference proteome</keyword>
<dbReference type="RefSeq" id="WP_378484900.1">
    <property type="nucleotide sequence ID" value="NZ_JBHUFB010000009.1"/>
</dbReference>
<gene>
    <name evidence="1" type="ORF">ACFSJG_09245</name>
</gene>